<reference evidence="2 3" key="1">
    <citation type="journal article" date="2003" name="Int. J. Syst. Evol. Microbiol.">
        <title>Bacillus nealsonii sp. nov., isolated from a spacecraft-assembly facility, whose spores are gamma-radiation resistant.</title>
        <authorList>
            <person name="Venkateswaran K."/>
            <person name="Kempf M."/>
            <person name="Chen F."/>
            <person name="Satomi M."/>
            <person name="Nicholson W."/>
            <person name="Kern R."/>
        </authorList>
    </citation>
    <scope>NUCLEOTIDE SEQUENCE [LARGE SCALE GENOMIC DNA]</scope>
    <source>
        <strain evidence="2 3">FO-92</strain>
    </source>
</reference>
<evidence type="ECO:0000256" key="1">
    <source>
        <dbReference type="SAM" id="MobiDB-lite"/>
    </source>
</evidence>
<sequence length="110" mass="11872">MSKKKDKNKKKDENKYPKESISFKHDKEGLKIYVNIYNTNNLANQGSNAGVKQKASEGSQNLTGKDGENASQGGQIADKGSQNANQFGQVAKNGGKNKIKDAKNKPGSSE</sequence>
<evidence type="ECO:0000313" key="3">
    <source>
        <dbReference type="Proteomes" id="UP000233375"/>
    </source>
</evidence>
<accession>A0A2N0Z3A9</accession>
<proteinExistence type="predicted"/>
<organism evidence="2 3">
    <name type="scientific">Niallia nealsonii</name>
    <dbReference type="NCBI Taxonomy" id="115979"/>
    <lineage>
        <taxon>Bacteria</taxon>
        <taxon>Bacillati</taxon>
        <taxon>Bacillota</taxon>
        <taxon>Bacilli</taxon>
        <taxon>Bacillales</taxon>
        <taxon>Bacillaceae</taxon>
        <taxon>Niallia</taxon>
    </lineage>
</organism>
<dbReference type="EMBL" id="PISE01000017">
    <property type="protein sequence ID" value="PKG23976.1"/>
    <property type="molecule type" value="Genomic_DNA"/>
</dbReference>
<keyword evidence="3" id="KW-1185">Reference proteome</keyword>
<gene>
    <name evidence="2" type="ORF">CWS01_09430</name>
</gene>
<dbReference type="AlphaFoldDB" id="A0A2N0Z3A9"/>
<dbReference type="RefSeq" id="WP_101176939.1">
    <property type="nucleotide sequence ID" value="NZ_PISE01000017.1"/>
</dbReference>
<feature type="compositionally biased region" description="Polar residues" evidence="1">
    <location>
        <begin position="41"/>
        <end position="88"/>
    </location>
</feature>
<evidence type="ECO:0000313" key="2">
    <source>
        <dbReference type="EMBL" id="PKG23976.1"/>
    </source>
</evidence>
<feature type="region of interest" description="Disordered" evidence="1">
    <location>
        <begin position="1"/>
        <end position="27"/>
    </location>
</feature>
<comment type="caution">
    <text evidence="2">The sequence shown here is derived from an EMBL/GenBank/DDBJ whole genome shotgun (WGS) entry which is preliminary data.</text>
</comment>
<feature type="region of interest" description="Disordered" evidence="1">
    <location>
        <begin position="41"/>
        <end position="110"/>
    </location>
</feature>
<protein>
    <submittedName>
        <fullName evidence="2">Uncharacterized protein</fullName>
    </submittedName>
</protein>
<name>A0A2N0Z3A9_9BACI</name>
<dbReference type="Proteomes" id="UP000233375">
    <property type="component" value="Unassembled WGS sequence"/>
</dbReference>
<feature type="compositionally biased region" description="Basic and acidic residues" evidence="1">
    <location>
        <begin position="9"/>
        <end position="27"/>
    </location>
</feature>